<evidence type="ECO:0000313" key="2">
    <source>
        <dbReference type="EMBL" id="RKO87734.1"/>
    </source>
</evidence>
<dbReference type="Proteomes" id="UP000269721">
    <property type="component" value="Unassembled WGS sequence"/>
</dbReference>
<accession>A0A4P9W618</accession>
<protein>
    <submittedName>
        <fullName evidence="2">Uncharacterized protein</fullName>
    </submittedName>
</protein>
<feature type="region of interest" description="Disordered" evidence="1">
    <location>
        <begin position="146"/>
        <end position="186"/>
    </location>
</feature>
<name>A0A4P9W618_9FUNG</name>
<sequence>MTFQRPSFTPQVPFSSSSPLSEDVIRYHGENRGRVVSGHFNGCYRSFCYTTPYTSSAYLSPWGWGSEQVDRELEDIIFSVGAIAVVGYDVLALPEVTGRPAALQRRRTPCRLRARIFNSSKKLKTKKQRLRRRLREQGGTLTFLADERRLDSQDSQGKNGENGQKLDLHGGSEDGGGEASAGESKCASGAAFSSHITLFPSLPRPGQGSLAFALPDVCVEG</sequence>
<keyword evidence="3" id="KW-1185">Reference proteome</keyword>
<dbReference type="AlphaFoldDB" id="A0A4P9W618"/>
<reference evidence="3" key="1">
    <citation type="journal article" date="2018" name="Nat. Microbiol.">
        <title>Leveraging single-cell genomics to expand the fungal tree of life.</title>
        <authorList>
            <person name="Ahrendt S.R."/>
            <person name="Quandt C.A."/>
            <person name="Ciobanu D."/>
            <person name="Clum A."/>
            <person name="Salamov A."/>
            <person name="Andreopoulos B."/>
            <person name="Cheng J.F."/>
            <person name="Woyke T."/>
            <person name="Pelin A."/>
            <person name="Henrissat B."/>
            <person name="Reynolds N.K."/>
            <person name="Benny G.L."/>
            <person name="Smith M.E."/>
            <person name="James T.Y."/>
            <person name="Grigoriev I.V."/>
        </authorList>
    </citation>
    <scope>NUCLEOTIDE SEQUENCE [LARGE SCALE GENOMIC DNA]</scope>
</reference>
<organism evidence="2 3">
    <name type="scientific">Blyttiomyces helicus</name>
    <dbReference type="NCBI Taxonomy" id="388810"/>
    <lineage>
        <taxon>Eukaryota</taxon>
        <taxon>Fungi</taxon>
        <taxon>Fungi incertae sedis</taxon>
        <taxon>Chytridiomycota</taxon>
        <taxon>Chytridiomycota incertae sedis</taxon>
        <taxon>Chytridiomycetes</taxon>
        <taxon>Chytridiomycetes incertae sedis</taxon>
        <taxon>Blyttiomyces</taxon>
    </lineage>
</organism>
<dbReference type="EMBL" id="KZ997194">
    <property type="protein sequence ID" value="RKO87734.1"/>
    <property type="molecule type" value="Genomic_DNA"/>
</dbReference>
<proteinExistence type="predicted"/>
<feature type="compositionally biased region" description="Polar residues" evidence="1">
    <location>
        <begin position="153"/>
        <end position="162"/>
    </location>
</feature>
<evidence type="ECO:0000256" key="1">
    <source>
        <dbReference type="SAM" id="MobiDB-lite"/>
    </source>
</evidence>
<gene>
    <name evidence="2" type="ORF">BDK51DRAFT_50903</name>
</gene>
<evidence type="ECO:0000313" key="3">
    <source>
        <dbReference type="Proteomes" id="UP000269721"/>
    </source>
</evidence>